<feature type="region of interest" description="Disordered" evidence="1">
    <location>
        <begin position="124"/>
        <end position="247"/>
    </location>
</feature>
<evidence type="ECO:0000256" key="1">
    <source>
        <dbReference type="SAM" id="MobiDB-lite"/>
    </source>
</evidence>
<feature type="compositionally biased region" description="Low complexity" evidence="1">
    <location>
        <begin position="147"/>
        <end position="157"/>
    </location>
</feature>
<dbReference type="Proteomes" id="UP000827549">
    <property type="component" value="Chromosome 6"/>
</dbReference>
<feature type="compositionally biased region" description="Low complexity" evidence="1">
    <location>
        <begin position="199"/>
        <end position="220"/>
    </location>
</feature>
<evidence type="ECO:0000313" key="3">
    <source>
        <dbReference type="Proteomes" id="UP000827549"/>
    </source>
</evidence>
<evidence type="ECO:0000313" key="2">
    <source>
        <dbReference type="EMBL" id="WOO84399.1"/>
    </source>
</evidence>
<reference evidence="2" key="1">
    <citation type="submission" date="2023-10" db="EMBL/GenBank/DDBJ databases">
        <authorList>
            <person name="Noh H."/>
        </authorList>
    </citation>
    <scope>NUCLEOTIDE SEQUENCE</scope>
    <source>
        <strain evidence="2">DUCC4014</strain>
    </source>
</reference>
<protein>
    <submittedName>
        <fullName evidence="2">Uncharacterized protein</fullName>
    </submittedName>
</protein>
<dbReference type="GeneID" id="87811090"/>
<feature type="region of interest" description="Disordered" evidence="1">
    <location>
        <begin position="1"/>
        <end position="21"/>
    </location>
</feature>
<name>A0AAF0YI60_9TREE</name>
<accession>A0AAF0YI60</accession>
<proteinExistence type="predicted"/>
<feature type="compositionally biased region" description="Pro residues" evidence="1">
    <location>
        <begin position="1"/>
        <end position="15"/>
    </location>
</feature>
<dbReference type="RefSeq" id="XP_062630425.1">
    <property type="nucleotide sequence ID" value="XM_062774441.1"/>
</dbReference>
<feature type="compositionally biased region" description="Low complexity" evidence="1">
    <location>
        <begin position="165"/>
        <end position="177"/>
    </location>
</feature>
<dbReference type="EMBL" id="CP086719">
    <property type="protein sequence ID" value="WOO84399.1"/>
    <property type="molecule type" value="Genomic_DNA"/>
</dbReference>
<keyword evidence="3" id="KW-1185">Reference proteome</keyword>
<sequence>MLATLPPPSPPPPHAYSPLSTTHMFDLPLLDADEAPAPCQTPPLSPPCQRILLEQLRAAAAAQPASEFDPEALLTAALGAVGHEQQRKLPATTATVALRTCPPLTPLASRRRVSALVITTPAPLSASYGTMTDDTSLSPAHAPPSPSDSGASASPQSEYSAMFRSASPESDSSPSSAGHGFKRVSGSRAARRSDEAPRAEQQPAAPLDTTAAAAAAAPSPSTTPKPTPRHQPRSTGSISRPPGGNFVLGAKAALGLLRKRGSQRSTTL</sequence>
<organism evidence="2 3">
    <name type="scientific">Vanrija pseudolonga</name>
    <dbReference type="NCBI Taxonomy" id="143232"/>
    <lineage>
        <taxon>Eukaryota</taxon>
        <taxon>Fungi</taxon>
        <taxon>Dikarya</taxon>
        <taxon>Basidiomycota</taxon>
        <taxon>Agaricomycotina</taxon>
        <taxon>Tremellomycetes</taxon>
        <taxon>Trichosporonales</taxon>
        <taxon>Trichosporonaceae</taxon>
        <taxon>Vanrija</taxon>
    </lineage>
</organism>
<gene>
    <name evidence="2" type="ORF">LOC62_06G007920</name>
</gene>
<dbReference type="AlphaFoldDB" id="A0AAF0YI60"/>